<keyword evidence="3" id="KW-1185">Reference proteome</keyword>
<evidence type="ECO:0000313" key="2">
    <source>
        <dbReference type="EMBL" id="TVP42033.1"/>
    </source>
</evidence>
<keyword evidence="1" id="KW-0472">Membrane</keyword>
<protein>
    <submittedName>
        <fullName evidence="2">Uncharacterized protein</fullName>
    </submittedName>
</protein>
<gene>
    <name evidence="2" type="ORF">NARC_10439</name>
</gene>
<reference evidence="2 3" key="1">
    <citation type="journal article" date="2019" name="Front. Microbiol.">
        <title>Ammonia Oxidation by the Arctic Terrestrial Thaumarchaeote Candidatus Nitrosocosmicus arcticus Is Stimulated by Increasing Temperatures.</title>
        <authorList>
            <person name="Alves R.J.E."/>
            <person name="Kerou M."/>
            <person name="Zappe A."/>
            <person name="Bittner R."/>
            <person name="Abby S.S."/>
            <person name="Schmidt H.A."/>
            <person name="Pfeifer K."/>
            <person name="Schleper C."/>
        </authorList>
    </citation>
    <scope>NUCLEOTIDE SEQUENCE [LARGE SCALE GENOMIC DNA]</scope>
    <source>
        <strain evidence="2 3">Kfb</strain>
    </source>
</reference>
<feature type="transmembrane region" description="Helical" evidence="1">
    <location>
        <begin position="226"/>
        <end position="249"/>
    </location>
</feature>
<feature type="transmembrane region" description="Helical" evidence="1">
    <location>
        <begin position="138"/>
        <end position="158"/>
    </location>
</feature>
<evidence type="ECO:0000256" key="1">
    <source>
        <dbReference type="SAM" id="Phobius"/>
    </source>
</evidence>
<keyword evidence="1" id="KW-0812">Transmembrane</keyword>
<feature type="transmembrane region" description="Helical" evidence="1">
    <location>
        <begin position="19"/>
        <end position="36"/>
    </location>
</feature>
<feature type="transmembrane region" description="Helical" evidence="1">
    <location>
        <begin position="88"/>
        <end position="106"/>
    </location>
</feature>
<proteinExistence type="predicted"/>
<evidence type="ECO:0000313" key="3">
    <source>
        <dbReference type="Proteomes" id="UP000315289"/>
    </source>
</evidence>
<dbReference type="Proteomes" id="UP000315289">
    <property type="component" value="Unassembled WGS sequence"/>
</dbReference>
<keyword evidence="1" id="KW-1133">Transmembrane helix</keyword>
<organism evidence="2 3">
    <name type="scientific">Candidatus Nitrosocosmicus arcticus</name>
    <dbReference type="NCBI Taxonomy" id="2035267"/>
    <lineage>
        <taxon>Archaea</taxon>
        <taxon>Nitrososphaerota</taxon>
        <taxon>Nitrososphaeria</taxon>
        <taxon>Nitrososphaerales</taxon>
        <taxon>Nitrososphaeraceae</taxon>
        <taxon>Candidatus Nitrosocosmicus</taxon>
    </lineage>
</organism>
<feature type="transmembrane region" description="Helical" evidence="1">
    <location>
        <begin position="48"/>
        <end position="76"/>
    </location>
</feature>
<feature type="transmembrane region" description="Helical" evidence="1">
    <location>
        <begin position="195"/>
        <end position="214"/>
    </location>
</feature>
<accession>A0A557SZK7</accession>
<feature type="transmembrane region" description="Helical" evidence="1">
    <location>
        <begin position="165"/>
        <end position="183"/>
    </location>
</feature>
<name>A0A557SZK7_9ARCH</name>
<comment type="caution">
    <text evidence="2">The sequence shown here is derived from an EMBL/GenBank/DDBJ whole genome shotgun (WGS) entry which is preliminary data.</text>
</comment>
<sequence>MFTIFVIFQLSILRISWDLYRDLLSLIFFNLYLIVLNNLRSSTAKKSIIVLYVTVFVLSFLTIISDRMIGILLIISSFIISVAYKNKLLFAINSFFLIIFLMYFLFLDDITFISLDANFMEVLVNSGYAKNGFSQYDVLVLFLSLYGVILPFFVIGFVKMPNSMFLKIPTLITLIFSFSWIIIPNYNYLVPERWMILSGFFISIFGFYTFLIIVDRLKSPIIKKLFSFSFMLTFVSYGILFVILPYGVIFSIPSLFHTQTESIFPLSMSFNSLEISKNNDLVKSIDWVNTNTGNNSTIVGTKHWRGWFNLFLEAPRQYVFNEDITKSSNLLSYEKNTIAFASILKNKLSYECKDNDIEFSNTVNRIEKEQNIYVIDLVDKFPIHYQSIHIVYQSKYFIIYDLTNIICT</sequence>
<dbReference type="AlphaFoldDB" id="A0A557SZK7"/>
<dbReference type="EMBL" id="VOAH01000001">
    <property type="protein sequence ID" value="TVP42033.1"/>
    <property type="molecule type" value="Genomic_DNA"/>
</dbReference>